<accession>A0ACC4ARG0</accession>
<comment type="caution">
    <text evidence="1">The sequence shown here is derived from an EMBL/GenBank/DDBJ whole genome shotgun (WGS) entry which is preliminary data.</text>
</comment>
<organism evidence="1 2">
    <name type="scientific">Populus alba</name>
    <name type="common">White poplar</name>
    <dbReference type="NCBI Taxonomy" id="43335"/>
    <lineage>
        <taxon>Eukaryota</taxon>
        <taxon>Viridiplantae</taxon>
        <taxon>Streptophyta</taxon>
        <taxon>Embryophyta</taxon>
        <taxon>Tracheophyta</taxon>
        <taxon>Spermatophyta</taxon>
        <taxon>Magnoliopsida</taxon>
        <taxon>eudicotyledons</taxon>
        <taxon>Gunneridae</taxon>
        <taxon>Pentapetalae</taxon>
        <taxon>rosids</taxon>
        <taxon>fabids</taxon>
        <taxon>Malpighiales</taxon>
        <taxon>Salicaceae</taxon>
        <taxon>Saliceae</taxon>
        <taxon>Populus</taxon>
    </lineage>
</organism>
<gene>
    <name evidence="1" type="ORF">D5086_031187</name>
</gene>
<reference evidence="1 2" key="1">
    <citation type="journal article" date="2024" name="Plant Biotechnol. J.">
        <title>Genome and CRISPR/Cas9 system of a widespread forest tree (Populus alba) in the world.</title>
        <authorList>
            <person name="Liu Y.J."/>
            <person name="Jiang P.F."/>
            <person name="Han X.M."/>
            <person name="Li X.Y."/>
            <person name="Wang H.M."/>
            <person name="Wang Y.J."/>
            <person name="Wang X.X."/>
            <person name="Zeng Q.Y."/>
        </authorList>
    </citation>
    <scope>NUCLEOTIDE SEQUENCE [LARGE SCALE GENOMIC DNA]</scope>
    <source>
        <strain evidence="2">cv. PAL-ZL1</strain>
    </source>
</reference>
<sequence length="238" mass="26240">MRSCIVLEEKGNAPQDFGRDGFMLKEKEQAPFCNGDAISLQIVLRLLIMWALNVFRLSLYWGLNKNDRSIGRTFTRGISPYMLDAKNDGKGRTLPGAVLMLAAADAAGVAAAALAVRGGRRFSFSLSPLFFPVFFSASSLLLLCLLSSLPTLFSLLLPLLFPLSPSSFLFSPPPFFCCSSSIYRAREHVFFIVEPRNGSYCGWSGTAVQACLPQFRRCGRWSANVFGRWARGTGGRWA</sequence>
<proteinExistence type="predicted"/>
<keyword evidence="2" id="KW-1185">Reference proteome</keyword>
<evidence type="ECO:0000313" key="1">
    <source>
        <dbReference type="EMBL" id="KAL3568536.1"/>
    </source>
</evidence>
<evidence type="ECO:0000313" key="2">
    <source>
        <dbReference type="Proteomes" id="UP000309997"/>
    </source>
</evidence>
<protein>
    <submittedName>
        <fullName evidence="1">Uncharacterized protein</fullName>
    </submittedName>
</protein>
<dbReference type="EMBL" id="RCHU02000017">
    <property type="protein sequence ID" value="KAL3568536.1"/>
    <property type="molecule type" value="Genomic_DNA"/>
</dbReference>
<name>A0ACC4ARG0_POPAL</name>
<dbReference type="Proteomes" id="UP000309997">
    <property type="component" value="Unassembled WGS sequence"/>
</dbReference>